<dbReference type="PROSITE" id="PS00737">
    <property type="entry name" value="THIOLASE_2"/>
    <property type="match status" value="1"/>
</dbReference>
<accession>A0ABM8THY4</accession>
<dbReference type="PANTHER" id="PTHR42870:SF1">
    <property type="entry name" value="NON-SPECIFIC LIPID-TRANSFER PROTEIN-LIKE 2"/>
    <property type="match status" value="1"/>
</dbReference>
<organism evidence="9 10">
    <name type="scientific">Cupriavidus numazuensis</name>
    <dbReference type="NCBI Taxonomy" id="221992"/>
    <lineage>
        <taxon>Bacteria</taxon>
        <taxon>Pseudomonadati</taxon>
        <taxon>Pseudomonadota</taxon>
        <taxon>Betaproteobacteria</taxon>
        <taxon>Burkholderiales</taxon>
        <taxon>Burkholderiaceae</taxon>
        <taxon>Cupriavidus</taxon>
    </lineage>
</organism>
<dbReference type="InterPro" id="IPR020613">
    <property type="entry name" value="Thiolase_CS"/>
</dbReference>
<dbReference type="InterPro" id="IPR055140">
    <property type="entry name" value="Thiolase_C_2"/>
</dbReference>
<evidence type="ECO:0000259" key="8">
    <source>
        <dbReference type="Pfam" id="PF22691"/>
    </source>
</evidence>
<evidence type="ECO:0000256" key="3">
    <source>
        <dbReference type="ARBA" id="ARBA00022679"/>
    </source>
</evidence>
<protein>
    <recommendedName>
        <fullName evidence="1">propanoyl-CoA C-acyltransferase</fullName>
        <ecNumber evidence="1">2.3.1.176</ecNumber>
    </recommendedName>
    <alternativeName>
        <fullName evidence="6">Propanoyl-CoA C-acyltransferase</fullName>
    </alternativeName>
</protein>
<dbReference type="InterPro" id="IPR016039">
    <property type="entry name" value="Thiolase-like"/>
</dbReference>
<evidence type="ECO:0000256" key="2">
    <source>
        <dbReference type="ARBA" id="ARBA00022448"/>
    </source>
</evidence>
<feature type="domain" description="Thiolase N-terminal" evidence="7">
    <location>
        <begin position="6"/>
        <end position="230"/>
    </location>
</feature>
<keyword evidence="3 9" id="KW-0808">Transferase</keyword>
<name>A0ABM8THY4_9BURK</name>
<dbReference type="RefSeq" id="WP_211954185.1">
    <property type="nucleotide sequence ID" value="NZ_CAJPVI010000017.1"/>
</dbReference>
<evidence type="ECO:0000259" key="7">
    <source>
        <dbReference type="Pfam" id="PF00108"/>
    </source>
</evidence>
<dbReference type="Pfam" id="PF22691">
    <property type="entry name" value="Thiolase_C_1"/>
    <property type="match status" value="1"/>
</dbReference>
<dbReference type="Gene3D" id="3.40.47.10">
    <property type="match status" value="1"/>
</dbReference>
<dbReference type="EC" id="2.3.1.176" evidence="1"/>
<dbReference type="CDD" id="cd00829">
    <property type="entry name" value="SCP-x_thiolase"/>
    <property type="match status" value="1"/>
</dbReference>
<dbReference type="Pfam" id="PF00108">
    <property type="entry name" value="Thiolase_N"/>
    <property type="match status" value="1"/>
</dbReference>
<keyword evidence="9" id="KW-0012">Acyltransferase</keyword>
<sequence>MSHDCAIIGVGMTPFGKFPDQSVRMLASAAVQAALADAGIAPAQVDQVYFGNAVAGLITGQEMVRGQAALRFTGLAGKPVVNVENACATGSTAFWLAYNAVRGGQADVAIAIGAERMTHEDKAVSLGALAKAVDLEEEVPKHVGSGSGSIFMDIYAEKTRKYMAATGATREDIAQIVVKSRHAASLNPVAQFRSETTVESVLGSRVISDPLTLQMCSSIGDGAAAVVLCSPAFARKLGVSQPVWVGGSVMVSGTPNGELEHCSIRSTLGVYEKAGVLPKDIHVAELHDASAPAELMYYESLGLCEPGEGPTLLRSGATGLNGRISVNPSGGLLSKGHPIGATGVAQVVELTQQLRGQSGPRQREGAKVALASNNGGSLGKDGAAGVATILHV</sequence>
<dbReference type="PIRSF" id="PIRSF000429">
    <property type="entry name" value="Ac-CoA_Ac_transf"/>
    <property type="match status" value="1"/>
</dbReference>
<evidence type="ECO:0000313" key="10">
    <source>
        <dbReference type="Proteomes" id="UP000672657"/>
    </source>
</evidence>
<comment type="caution">
    <text evidence="9">The sequence shown here is derived from an EMBL/GenBank/DDBJ whole genome shotgun (WGS) entry which is preliminary data.</text>
</comment>
<evidence type="ECO:0000313" key="9">
    <source>
        <dbReference type="EMBL" id="CAG2147408.1"/>
    </source>
</evidence>
<keyword evidence="4" id="KW-0445">Lipid transport</keyword>
<keyword evidence="5" id="KW-0446">Lipid-binding</keyword>
<evidence type="ECO:0000256" key="6">
    <source>
        <dbReference type="ARBA" id="ARBA00032316"/>
    </source>
</evidence>
<dbReference type="InterPro" id="IPR020616">
    <property type="entry name" value="Thiolase_N"/>
</dbReference>
<dbReference type="EMBL" id="CAJPVI010000017">
    <property type="protein sequence ID" value="CAG2147408.1"/>
    <property type="molecule type" value="Genomic_DNA"/>
</dbReference>
<keyword evidence="2" id="KW-0813">Transport</keyword>
<evidence type="ECO:0000256" key="5">
    <source>
        <dbReference type="ARBA" id="ARBA00023121"/>
    </source>
</evidence>
<dbReference type="GO" id="GO:0033812">
    <property type="term" value="F:3-oxoadipyl-CoA thiolase activity"/>
    <property type="evidence" value="ECO:0007669"/>
    <property type="project" value="UniProtKB-EC"/>
</dbReference>
<feature type="domain" description="Thiolase C-terminal" evidence="8">
    <location>
        <begin position="269"/>
        <end position="380"/>
    </location>
</feature>
<dbReference type="PANTHER" id="PTHR42870">
    <property type="entry name" value="ACETYL-COA C-ACETYLTRANSFERASE"/>
    <property type="match status" value="1"/>
</dbReference>
<proteinExistence type="predicted"/>
<evidence type="ECO:0000256" key="1">
    <source>
        <dbReference type="ARBA" id="ARBA00012352"/>
    </source>
</evidence>
<dbReference type="SUPFAM" id="SSF53901">
    <property type="entry name" value="Thiolase-like"/>
    <property type="match status" value="2"/>
</dbReference>
<dbReference type="InterPro" id="IPR002155">
    <property type="entry name" value="Thiolase"/>
</dbReference>
<reference evidence="9 10" key="1">
    <citation type="submission" date="2021-03" db="EMBL/GenBank/DDBJ databases">
        <authorList>
            <person name="Peeters C."/>
        </authorList>
    </citation>
    <scope>NUCLEOTIDE SEQUENCE [LARGE SCALE GENOMIC DNA]</scope>
    <source>
        <strain evidence="9 10">LMG 26411</strain>
    </source>
</reference>
<evidence type="ECO:0000256" key="4">
    <source>
        <dbReference type="ARBA" id="ARBA00023055"/>
    </source>
</evidence>
<dbReference type="Proteomes" id="UP000672657">
    <property type="component" value="Unassembled WGS sequence"/>
</dbReference>
<gene>
    <name evidence="9" type="primary">pcaF_3</name>
    <name evidence="9" type="ORF">LMG26411_03145</name>
</gene>
<keyword evidence="10" id="KW-1185">Reference proteome</keyword>